<organism evidence="12 13">
    <name type="scientific">Clavispora lusitaniae</name>
    <name type="common">Candida lusitaniae</name>
    <dbReference type="NCBI Taxonomy" id="36911"/>
    <lineage>
        <taxon>Eukaryota</taxon>
        <taxon>Fungi</taxon>
        <taxon>Dikarya</taxon>
        <taxon>Ascomycota</taxon>
        <taxon>Saccharomycotina</taxon>
        <taxon>Pichiomycetes</taxon>
        <taxon>Metschnikowiaceae</taxon>
        <taxon>Clavispora</taxon>
    </lineage>
</organism>
<evidence type="ECO:0000256" key="8">
    <source>
        <dbReference type="ARBA" id="ARBA00023136"/>
    </source>
</evidence>
<dbReference type="Gene3D" id="3.30.1520.10">
    <property type="entry name" value="Phox-like domain"/>
    <property type="match status" value="1"/>
</dbReference>
<evidence type="ECO:0000256" key="3">
    <source>
        <dbReference type="ARBA" id="ARBA00010883"/>
    </source>
</evidence>
<dbReference type="GO" id="GO:0042147">
    <property type="term" value="P:retrograde transport, endosome to Golgi"/>
    <property type="evidence" value="ECO:0007669"/>
    <property type="project" value="InterPro"/>
</dbReference>
<comment type="subcellular location">
    <subcellularLocation>
        <location evidence="2">Cytoplasm</location>
    </subcellularLocation>
    <subcellularLocation>
        <location evidence="1">Membrane</location>
        <topology evidence="1">Peripheral membrane protein</topology>
        <orientation evidence="1">Cytoplasmic side</orientation>
    </subcellularLocation>
</comment>
<sequence>MNSLYGNEDPFENGWASEGNPPSAPGYGTQSAFLTSSQLLDHSSSAPAETPAEAIPAQYKSVFANLRRLLVSESDLQTHLLGPLVAEGLLTSYQCTRIIQVVQDHNLQPLTAENNFVQVLGLVALELENAGTGDYVTLQYRKNTALPELPAAAVAALAAESANPESASTPISEGFPDPLSASVGNSDGQTWPEETDALLADQSALSIDTVGPEAPPDSAYISKYLGEMRDRFKPLVGAGDAVKIKEVPEKEGLLFKHINYAITHELHLGLHGPSGPKKVVRRYSDFVWLLEFLLQKYPFRVIPGLPPKKFTVGASPDSQFLQRRRRGLHRFLNQLVKHPVLRSEPMVVTFLSVPTDLVSWRKQARVDYSLEFKGQKISASFINGIWPAVGTQFLQDWATAEKAVPKLIETWTKMVMLVERHEKRQQQIAFDNSKFVETLTKFTDLDSGIYPHQDENNAIAALNRHDTLTLNDSLAGIASFFNKTSTLLVDESFAINTRVLEKFKNFLDYLYSLQELFDRAKRLSVNTIPQLQQRIQEYQQKYDKLNTDGVDVKGSELHKIRQAIINDKQEMFQQLNKDWLIKSCCLEEFVMFQETQFLVSEAWAEWCRGRYKFHEKISGLYDGVNSEIVPDMPMSR</sequence>
<evidence type="ECO:0000256" key="4">
    <source>
        <dbReference type="ARBA" id="ARBA00014268"/>
    </source>
</evidence>
<keyword evidence="6" id="KW-0963">Cytoplasm</keyword>
<dbReference type="InterPro" id="IPR036871">
    <property type="entry name" value="PX_dom_sf"/>
</dbReference>
<dbReference type="GO" id="GO:0032266">
    <property type="term" value="F:phosphatidylinositol-3-phosphate binding"/>
    <property type="evidence" value="ECO:0007669"/>
    <property type="project" value="TreeGrafter"/>
</dbReference>
<dbReference type="SUPFAM" id="SSF64268">
    <property type="entry name" value="PX domain"/>
    <property type="match status" value="1"/>
</dbReference>
<dbReference type="CDD" id="cd06866">
    <property type="entry name" value="PX_SNX8_Mvp1p_like"/>
    <property type="match status" value="1"/>
</dbReference>
<dbReference type="PANTHER" id="PTHR47554">
    <property type="entry name" value="SORTING NEXIN MVP1"/>
    <property type="match status" value="1"/>
</dbReference>
<feature type="region of interest" description="Disordered" evidence="10">
    <location>
        <begin position="1"/>
        <end position="28"/>
    </location>
</feature>
<proteinExistence type="inferred from homology"/>
<dbReference type="GO" id="GO:0016020">
    <property type="term" value="C:membrane"/>
    <property type="evidence" value="ECO:0007669"/>
    <property type="project" value="UniProtKB-SubCell"/>
</dbReference>
<dbReference type="SMART" id="SM00312">
    <property type="entry name" value="PX"/>
    <property type="match status" value="1"/>
</dbReference>
<keyword evidence="7" id="KW-0653">Protein transport</keyword>
<dbReference type="InterPro" id="IPR001683">
    <property type="entry name" value="PX_dom"/>
</dbReference>
<protein>
    <recommendedName>
        <fullName evidence="4">Sorting nexin MVP1</fullName>
    </recommendedName>
    <alternativeName>
        <fullName evidence="9">Sorting nexin mvp1</fullName>
    </alternativeName>
</protein>
<dbReference type="PROSITE" id="PS50195">
    <property type="entry name" value="PX"/>
    <property type="match status" value="1"/>
</dbReference>
<comment type="caution">
    <text evidence="12">The sequence shown here is derived from an EMBL/GenBank/DDBJ whole genome shotgun (WGS) entry which is preliminary data.</text>
</comment>
<evidence type="ECO:0000259" key="11">
    <source>
        <dbReference type="PROSITE" id="PS50195"/>
    </source>
</evidence>
<dbReference type="Pfam" id="PF19566">
    <property type="entry name" value="Snx8_BAR_dom"/>
    <property type="match status" value="1"/>
</dbReference>
<dbReference type="EMBL" id="LYUB02000005">
    <property type="protein sequence ID" value="OVF09431.1"/>
    <property type="molecule type" value="Genomic_DNA"/>
</dbReference>
<dbReference type="GO" id="GO:0005829">
    <property type="term" value="C:cytosol"/>
    <property type="evidence" value="ECO:0007669"/>
    <property type="project" value="GOC"/>
</dbReference>
<comment type="similarity">
    <text evidence="3">Belongs to the sorting nexin family.</text>
</comment>
<dbReference type="InterPro" id="IPR045734">
    <property type="entry name" value="Snx8_BAR_dom"/>
</dbReference>
<dbReference type="AlphaFoldDB" id="A0AA91Q1U8"/>
<reference evidence="12 13" key="1">
    <citation type="submission" date="2017-04" db="EMBL/GenBank/DDBJ databases">
        <title>Draft genome of the yeast Clavispora lusitaniae type strain CBS 6936.</title>
        <authorList>
            <person name="Durrens P."/>
            <person name="Klopp C."/>
            <person name="Biteau N."/>
            <person name="Fitton-Ouhabi V."/>
            <person name="Dementhon K."/>
            <person name="Accoceberry I."/>
            <person name="Sherman D.J."/>
            <person name="Noel T."/>
        </authorList>
    </citation>
    <scope>NUCLEOTIDE SEQUENCE [LARGE SCALE GENOMIC DNA]</scope>
    <source>
        <strain evidence="12 13">CBS 6936</strain>
    </source>
</reference>
<dbReference type="Pfam" id="PF00787">
    <property type="entry name" value="PX"/>
    <property type="match status" value="1"/>
</dbReference>
<evidence type="ECO:0000256" key="2">
    <source>
        <dbReference type="ARBA" id="ARBA00004496"/>
    </source>
</evidence>
<dbReference type="GO" id="GO:0006623">
    <property type="term" value="P:protein targeting to vacuole"/>
    <property type="evidence" value="ECO:0007669"/>
    <property type="project" value="TreeGrafter"/>
</dbReference>
<dbReference type="InterPro" id="IPR035704">
    <property type="entry name" value="SNX8/Mvp1_PX"/>
</dbReference>
<evidence type="ECO:0000256" key="10">
    <source>
        <dbReference type="SAM" id="MobiDB-lite"/>
    </source>
</evidence>
<gene>
    <name evidence="12" type="ORF">A9F13_05g02398</name>
</gene>
<accession>A0AA91Q1U8</accession>
<evidence type="ECO:0000256" key="7">
    <source>
        <dbReference type="ARBA" id="ARBA00022927"/>
    </source>
</evidence>
<dbReference type="GO" id="GO:0005768">
    <property type="term" value="C:endosome"/>
    <property type="evidence" value="ECO:0007669"/>
    <property type="project" value="TreeGrafter"/>
</dbReference>
<evidence type="ECO:0000256" key="5">
    <source>
        <dbReference type="ARBA" id="ARBA00022448"/>
    </source>
</evidence>
<name>A0AA91Q1U8_CLALS</name>
<feature type="domain" description="PX" evidence="11">
    <location>
        <begin position="238"/>
        <end position="357"/>
    </location>
</feature>
<dbReference type="KEGG" id="clus:A9F13_05g02398"/>
<evidence type="ECO:0000256" key="6">
    <source>
        <dbReference type="ARBA" id="ARBA00022490"/>
    </source>
</evidence>
<evidence type="ECO:0000313" key="13">
    <source>
        <dbReference type="Proteomes" id="UP000195602"/>
    </source>
</evidence>
<dbReference type="Proteomes" id="UP000195602">
    <property type="component" value="Unassembled WGS sequence"/>
</dbReference>
<keyword evidence="5" id="KW-0813">Transport</keyword>
<dbReference type="FunFam" id="3.30.1520.10:FF:000042">
    <property type="entry name" value="Sorting nexin mvp1"/>
    <property type="match status" value="1"/>
</dbReference>
<keyword evidence="8" id="KW-0472">Membrane</keyword>
<dbReference type="InterPro" id="IPR028662">
    <property type="entry name" value="SNX8/Mvp1"/>
</dbReference>
<dbReference type="CDD" id="cd07597">
    <property type="entry name" value="BAR_SNX8"/>
    <property type="match status" value="1"/>
</dbReference>
<evidence type="ECO:0000256" key="1">
    <source>
        <dbReference type="ARBA" id="ARBA00004287"/>
    </source>
</evidence>
<evidence type="ECO:0000256" key="9">
    <source>
        <dbReference type="ARBA" id="ARBA00072009"/>
    </source>
</evidence>
<dbReference type="PANTHER" id="PTHR47554:SF1">
    <property type="entry name" value="SORTING NEXIN MVP1"/>
    <property type="match status" value="1"/>
</dbReference>
<evidence type="ECO:0000313" key="12">
    <source>
        <dbReference type="EMBL" id="OVF09431.1"/>
    </source>
</evidence>